<gene>
    <name evidence="2" type="ORF">APLA_LOCUS18201</name>
    <name evidence="1" type="ORF">APLA_LOCUS2972</name>
</gene>
<protein>
    <submittedName>
        <fullName evidence="1">Uncharacterized protein</fullName>
    </submittedName>
</protein>
<dbReference type="Proteomes" id="UP000494256">
    <property type="component" value="Unassembled WGS sequence"/>
</dbReference>
<keyword evidence="3" id="KW-1185">Reference proteome</keyword>
<evidence type="ECO:0000313" key="2">
    <source>
        <dbReference type="EMBL" id="CAB3261850.1"/>
    </source>
</evidence>
<sequence length="80" mass="8731">MPYTVIRCARVDFTPRLIRKSVAVKVLSTFDKAAIGNKNTCAYTKPFWGSCCAAAGARASHQTRHMTSPLPNDSEATRAD</sequence>
<dbReference type="Proteomes" id="UP000494106">
    <property type="component" value="Unassembled WGS sequence"/>
</dbReference>
<evidence type="ECO:0000313" key="1">
    <source>
        <dbReference type="EMBL" id="CAB3227342.1"/>
    </source>
</evidence>
<evidence type="ECO:0000313" key="4">
    <source>
        <dbReference type="Proteomes" id="UP000494256"/>
    </source>
</evidence>
<dbReference type="EMBL" id="CADEBC010000858">
    <property type="protein sequence ID" value="CAB3261850.1"/>
    <property type="molecule type" value="Genomic_DNA"/>
</dbReference>
<dbReference type="EMBL" id="CADEBD010000276">
    <property type="protein sequence ID" value="CAB3227342.1"/>
    <property type="molecule type" value="Genomic_DNA"/>
</dbReference>
<name>A0A8S0Z9Q8_ARCPL</name>
<accession>A0A8S0Z9Q8</accession>
<proteinExistence type="predicted"/>
<evidence type="ECO:0000313" key="3">
    <source>
        <dbReference type="Proteomes" id="UP000494106"/>
    </source>
</evidence>
<dbReference type="AlphaFoldDB" id="A0A8S0Z9Q8"/>
<comment type="caution">
    <text evidence="1">The sequence shown here is derived from an EMBL/GenBank/DDBJ whole genome shotgun (WGS) entry which is preliminary data.</text>
</comment>
<organism evidence="1 4">
    <name type="scientific">Arctia plantaginis</name>
    <name type="common">Wood tiger moth</name>
    <name type="synonym">Phalaena plantaginis</name>
    <dbReference type="NCBI Taxonomy" id="874455"/>
    <lineage>
        <taxon>Eukaryota</taxon>
        <taxon>Metazoa</taxon>
        <taxon>Ecdysozoa</taxon>
        <taxon>Arthropoda</taxon>
        <taxon>Hexapoda</taxon>
        <taxon>Insecta</taxon>
        <taxon>Pterygota</taxon>
        <taxon>Neoptera</taxon>
        <taxon>Endopterygota</taxon>
        <taxon>Lepidoptera</taxon>
        <taxon>Glossata</taxon>
        <taxon>Ditrysia</taxon>
        <taxon>Noctuoidea</taxon>
        <taxon>Erebidae</taxon>
        <taxon>Arctiinae</taxon>
        <taxon>Arctia</taxon>
    </lineage>
</organism>
<dbReference type="OrthoDB" id="10477573at2759"/>
<reference evidence="3 4" key="1">
    <citation type="submission" date="2020-04" db="EMBL/GenBank/DDBJ databases">
        <authorList>
            <person name="Wallbank WR R."/>
            <person name="Pardo Diaz C."/>
            <person name="Kozak K."/>
            <person name="Martin S."/>
            <person name="Jiggins C."/>
            <person name="Moest M."/>
            <person name="Warren A I."/>
            <person name="Byers J.R.P. K."/>
            <person name="Montejo-Kovacevich G."/>
            <person name="Yen C E."/>
        </authorList>
    </citation>
    <scope>NUCLEOTIDE SEQUENCE [LARGE SCALE GENOMIC DNA]</scope>
</reference>